<feature type="transmembrane region" description="Helical" evidence="10">
    <location>
        <begin position="303"/>
        <end position="323"/>
    </location>
</feature>
<dbReference type="PANTHER" id="PTHR22760">
    <property type="entry name" value="GLYCOSYLTRANSFERASE"/>
    <property type="match status" value="1"/>
</dbReference>
<dbReference type="AlphaFoldDB" id="A0A317X805"/>
<keyword evidence="5" id="KW-0808">Transferase</keyword>
<feature type="region of interest" description="Disordered" evidence="11">
    <location>
        <begin position="1"/>
        <end position="29"/>
    </location>
</feature>
<feature type="transmembrane region" description="Helical" evidence="10">
    <location>
        <begin position="142"/>
        <end position="161"/>
    </location>
</feature>
<comment type="caution">
    <text evidence="12">The sequence shown here is derived from an EMBL/GenBank/DDBJ whole genome shotgun (WGS) entry which is preliminary data.</text>
</comment>
<protein>
    <recommendedName>
        <fullName evidence="10">Mannosyltransferase</fullName>
        <ecNumber evidence="10">2.4.1.-</ecNumber>
    </recommendedName>
</protein>
<reference evidence="12 13" key="1">
    <citation type="submission" date="2016-12" db="EMBL/GenBank/DDBJ databases">
        <title>The genomes of Aspergillus section Nigri reveals drivers in fungal speciation.</title>
        <authorList>
            <consortium name="DOE Joint Genome Institute"/>
            <person name="Vesth T.C."/>
            <person name="Nybo J."/>
            <person name="Theobald S."/>
            <person name="Brandl J."/>
            <person name="Frisvad J.C."/>
            <person name="Nielsen K.F."/>
            <person name="Lyhne E.K."/>
            <person name="Kogle M.E."/>
            <person name="Kuo A."/>
            <person name="Riley R."/>
            <person name="Clum A."/>
            <person name="Nolan M."/>
            <person name="Lipzen A."/>
            <person name="Salamov A."/>
            <person name="Henrissat B."/>
            <person name="Wiebenga A."/>
            <person name="De Vries R.P."/>
            <person name="Grigoriev I.V."/>
            <person name="Mortensen U.H."/>
            <person name="Andersen M.R."/>
            <person name="Baker S.E."/>
        </authorList>
    </citation>
    <scope>NUCLEOTIDE SEQUENCE [LARGE SCALE GENOMIC DNA]</scope>
    <source>
        <strain evidence="12 13">CBS 115572</strain>
    </source>
</reference>
<evidence type="ECO:0000256" key="5">
    <source>
        <dbReference type="ARBA" id="ARBA00022679"/>
    </source>
</evidence>
<sequence>MAPARRKGEASAGSQGPAPTPHTKQRPPPSPFYLPLNITLYLCVITNGIAALYAPIQDCDEVFNFWEPTHYLGHGYGLQTWEYSPVYSIRSWLYVSTHAMIGKIGSFALSSKSSEFYVIRLFLAMVCAACETRLYSAICRTLSPRIGLLFLMIVAFSPGMFHASTAFLPSSFTMYMSMLGLTAFLDWRGGQKTAQGIMWFGLGAIVGWPFAGALVIPLLLEEVLIGFFSSNVRGVFLGVLNGAIRCLVILAMEVAVDYAFLRRLVVVPWNIVAYNIFGGEGRGPEIFGTEPWTFYIRNLVLNFNIWFAFAMAAAPLLALQALFRPRATSVQTLLRTVTLITPFYMWFAIFTAQPHKEERFMYPAYPFLALNAAISFHMVLSFIGSSNPQDLVGRVSPKIKLAVVMSVVLVALNAGLLRIAGMISAYNAPLKVFAPLEQPGVAQPGDSVCFGKEWYRFPSSFFLPNDMRAKFVRSEFQGLLPGEFPEAAGFSALFEGTSQIPTGMNDRNEEDPGKYVDISQCSFLVDSEFPSREATELEPAYLHKDAQWEKLACHSFLDAWQTEWIPSDFKRPPASPYPNWDVHTTKPIPYRPFRYGPKYFVTMGLRSMKWDEWIELDNHYLRYHADKARRIQERGDKCCRTAPEAMDAAIELLEELTTYLPERYPSMFLKTPTGITNLITHETFNITQRPLPEDPMTICARLVQDDLAIMLEKPDGEYYLLAGAVLLAGFWRLEDKYQMRLSEIHTSGSVPQYKEKLEKGMMNFFRRLKPEDPVLRNNYFIQVDDNLAWSHSIGSEDSEDVSWSTAEKNKAINHHYFRSERQSLRRLPKTGAVVFTIRTYFEPVTAIADEDYVPGRWGDDEKYEEHEEQVMRGLDVEGEEVRKYPF</sequence>
<comment type="subcellular location">
    <subcellularLocation>
        <location evidence="1 10">Endoplasmic reticulum membrane</location>
        <topology evidence="1 10">Multi-pass membrane protein</topology>
    </subcellularLocation>
</comment>
<feature type="transmembrane region" description="Helical" evidence="10">
    <location>
        <begin position="364"/>
        <end position="383"/>
    </location>
</feature>
<evidence type="ECO:0000256" key="7">
    <source>
        <dbReference type="ARBA" id="ARBA00022824"/>
    </source>
</evidence>
<keyword evidence="8 10" id="KW-1133">Transmembrane helix</keyword>
<accession>A0A317X805</accession>
<comment type="pathway">
    <text evidence="2">Protein modification; protein glycosylation.</text>
</comment>
<dbReference type="UniPathway" id="UPA00378"/>
<feature type="transmembrane region" description="Helical" evidence="10">
    <location>
        <begin position="32"/>
        <end position="56"/>
    </location>
</feature>
<dbReference type="EC" id="2.4.1.-" evidence="10"/>
<evidence type="ECO:0000256" key="3">
    <source>
        <dbReference type="ARBA" id="ARBA00007063"/>
    </source>
</evidence>
<feature type="transmembrane region" description="Helical" evidence="10">
    <location>
        <begin position="197"/>
        <end position="220"/>
    </location>
</feature>
<proteinExistence type="inferred from homology"/>
<evidence type="ECO:0000256" key="11">
    <source>
        <dbReference type="SAM" id="MobiDB-lite"/>
    </source>
</evidence>
<feature type="transmembrane region" description="Helical" evidence="10">
    <location>
        <begin position="332"/>
        <end position="352"/>
    </location>
</feature>
<dbReference type="InterPro" id="IPR005599">
    <property type="entry name" value="GPI_mannosylTrfase"/>
</dbReference>
<comment type="similarity">
    <text evidence="3 10">Belongs to the glycosyltransferase 22 family.</text>
</comment>
<dbReference type="GO" id="GO:0000026">
    <property type="term" value="F:alpha-1,2-mannosyltransferase activity"/>
    <property type="evidence" value="ECO:0007669"/>
    <property type="project" value="TreeGrafter"/>
</dbReference>
<evidence type="ECO:0000256" key="1">
    <source>
        <dbReference type="ARBA" id="ARBA00004477"/>
    </source>
</evidence>
<dbReference type="Pfam" id="PF11927">
    <property type="entry name" value="HODM_asu-like"/>
    <property type="match status" value="1"/>
</dbReference>
<name>A0A317X805_9EURO</name>
<dbReference type="RefSeq" id="XP_025471494.1">
    <property type="nucleotide sequence ID" value="XM_025613671.1"/>
</dbReference>
<evidence type="ECO:0000256" key="9">
    <source>
        <dbReference type="ARBA" id="ARBA00023136"/>
    </source>
</evidence>
<dbReference type="STRING" id="1450535.A0A317X805"/>
<evidence type="ECO:0000256" key="4">
    <source>
        <dbReference type="ARBA" id="ARBA00022676"/>
    </source>
</evidence>
<dbReference type="OrthoDB" id="497541at2759"/>
<evidence type="ECO:0000256" key="8">
    <source>
        <dbReference type="ARBA" id="ARBA00022989"/>
    </source>
</evidence>
<evidence type="ECO:0000256" key="6">
    <source>
        <dbReference type="ARBA" id="ARBA00022692"/>
    </source>
</evidence>
<feature type="transmembrane region" description="Helical" evidence="10">
    <location>
        <begin position="403"/>
        <end position="426"/>
    </location>
</feature>
<keyword evidence="6 10" id="KW-0812">Transmembrane</keyword>
<keyword evidence="7 10" id="KW-0256">Endoplasmic reticulum</keyword>
<dbReference type="Pfam" id="PF03901">
    <property type="entry name" value="Glyco_transf_22"/>
    <property type="match status" value="1"/>
</dbReference>
<keyword evidence="9 10" id="KW-0472">Membrane</keyword>
<evidence type="ECO:0000313" key="13">
    <source>
        <dbReference type="Proteomes" id="UP000246702"/>
    </source>
</evidence>
<keyword evidence="4 10" id="KW-0328">Glycosyltransferase</keyword>
<evidence type="ECO:0000256" key="10">
    <source>
        <dbReference type="RuleBase" id="RU363075"/>
    </source>
</evidence>
<dbReference type="EMBL" id="MSFK01000004">
    <property type="protein sequence ID" value="PWY94733.1"/>
    <property type="molecule type" value="Genomic_DNA"/>
</dbReference>
<organism evidence="12 13">
    <name type="scientific">Aspergillus sclerotioniger CBS 115572</name>
    <dbReference type="NCBI Taxonomy" id="1450535"/>
    <lineage>
        <taxon>Eukaryota</taxon>
        <taxon>Fungi</taxon>
        <taxon>Dikarya</taxon>
        <taxon>Ascomycota</taxon>
        <taxon>Pezizomycotina</taxon>
        <taxon>Eurotiomycetes</taxon>
        <taxon>Eurotiomycetidae</taxon>
        <taxon>Eurotiales</taxon>
        <taxon>Aspergillaceae</taxon>
        <taxon>Aspergillus</taxon>
        <taxon>Aspergillus subgen. Circumdati</taxon>
    </lineage>
</organism>
<dbReference type="Proteomes" id="UP000246702">
    <property type="component" value="Unassembled WGS sequence"/>
</dbReference>
<gene>
    <name evidence="12" type="ORF">BO94DRAFT_553616</name>
</gene>
<feature type="transmembrane region" description="Helical" evidence="10">
    <location>
        <begin position="232"/>
        <end position="252"/>
    </location>
</feature>
<dbReference type="GO" id="GO:0006487">
    <property type="term" value="P:protein N-linked glycosylation"/>
    <property type="evidence" value="ECO:0007669"/>
    <property type="project" value="TreeGrafter"/>
</dbReference>
<dbReference type="PANTHER" id="PTHR22760:SF2">
    <property type="entry name" value="ALPHA-1,2-MANNOSYLTRANSFERASE ALG9"/>
    <property type="match status" value="1"/>
</dbReference>
<dbReference type="InterPro" id="IPR021848">
    <property type="entry name" value="HODM_asu-like"/>
</dbReference>
<evidence type="ECO:0000313" key="12">
    <source>
        <dbReference type="EMBL" id="PWY94733.1"/>
    </source>
</evidence>
<evidence type="ECO:0000256" key="2">
    <source>
        <dbReference type="ARBA" id="ARBA00004922"/>
    </source>
</evidence>
<keyword evidence="13" id="KW-1185">Reference proteome</keyword>
<feature type="transmembrane region" description="Helical" evidence="10">
    <location>
        <begin position="117"/>
        <end position="135"/>
    </location>
</feature>
<dbReference type="GO" id="GO:0005789">
    <property type="term" value="C:endoplasmic reticulum membrane"/>
    <property type="evidence" value="ECO:0007669"/>
    <property type="project" value="UniProtKB-SubCell"/>
</dbReference>
<dbReference type="GeneID" id="37115814"/>